<proteinExistence type="predicted"/>
<dbReference type="EMBL" id="BGZK01000305">
    <property type="protein sequence ID" value="GBP35592.1"/>
    <property type="molecule type" value="Genomic_DNA"/>
</dbReference>
<name>A0A4C1VB89_EUMVA</name>
<keyword evidence="3" id="KW-1185">Reference proteome</keyword>
<feature type="compositionally biased region" description="Basic and acidic residues" evidence="1">
    <location>
        <begin position="33"/>
        <end position="42"/>
    </location>
</feature>
<organism evidence="2 3">
    <name type="scientific">Eumeta variegata</name>
    <name type="common">Bagworm moth</name>
    <name type="synonym">Eumeta japonica</name>
    <dbReference type="NCBI Taxonomy" id="151549"/>
    <lineage>
        <taxon>Eukaryota</taxon>
        <taxon>Metazoa</taxon>
        <taxon>Ecdysozoa</taxon>
        <taxon>Arthropoda</taxon>
        <taxon>Hexapoda</taxon>
        <taxon>Insecta</taxon>
        <taxon>Pterygota</taxon>
        <taxon>Neoptera</taxon>
        <taxon>Endopterygota</taxon>
        <taxon>Lepidoptera</taxon>
        <taxon>Glossata</taxon>
        <taxon>Ditrysia</taxon>
        <taxon>Tineoidea</taxon>
        <taxon>Psychidae</taxon>
        <taxon>Oiketicinae</taxon>
        <taxon>Eumeta</taxon>
    </lineage>
</organism>
<dbReference type="Proteomes" id="UP000299102">
    <property type="component" value="Unassembled WGS sequence"/>
</dbReference>
<reference evidence="2 3" key="1">
    <citation type="journal article" date="2019" name="Commun. Biol.">
        <title>The bagworm genome reveals a unique fibroin gene that provides high tensile strength.</title>
        <authorList>
            <person name="Kono N."/>
            <person name="Nakamura H."/>
            <person name="Ohtoshi R."/>
            <person name="Tomita M."/>
            <person name="Numata K."/>
            <person name="Arakawa K."/>
        </authorList>
    </citation>
    <scope>NUCLEOTIDE SEQUENCE [LARGE SCALE GENOMIC DNA]</scope>
</reference>
<feature type="compositionally biased region" description="Polar residues" evidence="1">
    <location>
        <begin position="23"/>
        <end position="32"/>
    </location>
</feature>
<protein>
    <submittedName>
        <fullName evidence="2">Uncharacterized protein</fullName>
    </submittedName>
</protein>
<gene>
    <name evidence="2" type="ORF">EVAR_17454_1</name>
</gene>
<dbReference type="AlphaFoldDB" id="A0A4C1VB89"/>
<evidence type="ECO:0000256" key="1">
    <source>
        <dbReference type="SAM" id="MobiDB-lite"/>
    </source>
</evidence>
<evidence type="ECO:0000313" key="3">
    <source>
        <dbReference type="Proteomes" id="UP000299102"/>
    </source>
</evidence>
<feature type="region of interest" description="Disordered" evidence="1">
    <location>
        <begin position="23"/>
        <end position="50"/>
    </location>
</feature>
<sequence length="73" mass="8164">MRPLLRRYLLGCCVTLPEGYSRRSSQANNLVTSHEESGDVRHGRAARAGRRPLAVRVPDNLCGGSFPRHAHRQ</sequence>
<comment type="caution">
    <text evidence="2">The sequence shown here is derived from an EMBL/GenBank/DDBJ whole genome shotgun (WGS) entry which is preliminary data.</text>
</comment>
<accession>A0A4C1VB89</accession>
<evidence type="ECO:0000313" key="2">
    <source>
        <dbReference type="EMBL" id="GBP35592.1"/>
    </source>
</evidence>